<dbReference type="EMBL" id="WOTE01000021">
    <property type="protein sequence ID" value="NHO40549.1"/>
    <property type="molecule type" value="Genomic_DNA"/>
</dbReference>
<reference evidence="2" key="1">
    <citation type="submission" date="2014-09" db="EMBL/GenBank/DDBJ databases">
        <authorList>
            <person name="Magalhaes I.L.F."/>
            <person name="Oliveira U."/>
            <person name="Santos F.R."/>
            <person name="Vidigal T.H.D.A."/>
            <person name="Brescovit A.D."/>
            <person name="Santos A.J."/>
        </authorList>
    </citation>
    <scope>NUCLEOTIDE SEQUENCE</scope>
    <source>
        <strain evidence="2">LMG 23848T</strain>
    </source>
</reference>
<keyword evidence="1" id="KW-0472">Membrane</keyword>
<proteinExistence type="predicted"/>
<evidence type="ECO:0000256" key="1">
    <source>
        <dbReference type="SAM" id="Phobius"/>
    </source>
</evidence>
<gene>
    <name evidence="2" type="ORF">AGA_1P147</name>
    <name evidence="3" type="ORF">GOB80_12915</name>
</gene>
<evidence type="ECO:0000313" key="5">
    <source>
        <dbReference type="Proteomes" id="UP000657200"/>
    </source>
</evidence>
<reference evidence="4" key="2">
    <citation type="submission" date="2014-09" db="EMBL/GenBank/DDBJ databases">
        <authorList>
            <person name="Illeghems K.G."/>
        </authorList>
    </citation>
    <scope>NUCLEOTIDE SEQUENCE [LARGE SCALE GENOMIC DNA]</scope>
    <source>
        <strain evidence="4">LMG 23848T</strain>
        <plasmid evidence="4">1P</plasmid>
    </source>
</reference>
<geneLocation type="plasmid" evidence="4">
    <name>1P</name>
</geneLocation>
<dbReference type="RefSeq" id="WP_157065400.1">
    <property type="nucleotide sequence ID" value="NZ_LN609303.1"/>
</dbReference>
<sequence>MRRSTRPILRVGKWLIFPLYLPFVRAVRTFNLSRQYLRDRKAFIEASAIDTALAPVMDPATIRALVSTRRNGRFCLLLFVGTLCVWIWSCVHQGTRLVSVTSLQFGVILLVLLAEFIRLSFSNWMLRTGGIGRFGTFIARGSNLWPR</sequence>
<evidence type="ECO:0000313" key="4">
    <source>
        <dbReference type="Proteomes" id="UP000068250"/>
    </source>
</evidence>
<name>A0A0U5FAS3_9PROT</name>
<reference evidence="3 5" key="3">
    <citation type="journal article" date="2020" name="Int. J. Syst. Evol. Microbiol.">
        <title>Novel acetic acid bacteria from cider fermentations: Acetobacter conturbans sp. nov. and Acetobacter fallax sp. nov.</title>
        <authorList>
            <person name="Sombolestani A.S."/>
            <person name="Cleenwerck I."/>
            <person name="Cnockaert M."/>
            <person name="Borremans W."/>
            <person name="Wieme A.D."/>
            <person name="De Vuyst L."/>
            <person name="Vandamme P."/>
        </authorList>
    </citation>
    <scope>NUCLEOTIDE SEQUENCE [LARGE SCALE GENOMIC DNA]</scope>
    <source>
        <strain evidence="3 5">LMG 23848</strain>
    </source>
</reference>
<dbReference type="AlphaFoldDB" id="A0A0U5FAS3"/>
<dbReference type="PATRIC" id="fig|431306.5.peg.2885"/>
<feature type="transmembrane region" description="Helical" evidence="1">
    <location>
        <begin position="74"/>
        <end position="91"/>
    </location>
</feature>
<dbReference type="Proteomes" id="UP000657200">
    <property type="component" value="Unassembled WGS sequence"/>
</dbReference>
<dbReference type="OrthoDB" id="7218999at2"/>
<evidence type="ECO:0000313" key="2">
    <source>
        <dbReference type="EMBL" id="CEF57450.1"/>
    </source>
</evidence>
<keyword evidence="1" id="KW-0812">Transmembrane</keyword>
<organism evidence="2 4">
    <name type="scientific">Acetobacter ghanensis</name>
    <dbReference type="NCBI Taxonomy" id="431306"/>
    <lineage>
        <taxon>Bacteria</taxon>
        <taxon>Pseudomonadati</taxon>
        <taxon>Pseudomonadota</taxon>
        <taxon>Alphaproteobacteria</taxon>
        <taxon>Acetobacterales</taxon>
        <taxon>Acetobacteraceae</taxon>
        <taxon>Acetobacter</taxon>
    </lineage>
</organism>
<accession>A0A0U5FAS3</accession>
<protein>
    <submittedName>
        <fullName evidence="2">Uncharacterized protein</fullName>
    </submittedName>
</protein>
<dbReference type="Proteomes" id="UP000068250">
    <property type="component" value="Plasmid 1P"/>
</dbReference>
<feature type="transmembrane region" description="Helical" evidence="1">
    <location>
        <begin position="97"/>
        <end position="117"/>
    </location>
</feature>
<keyword evidence="1" id="KW-1133">Transmembrane helix</keyword>
<dbReference type="EMBL" id="LN609303">
    <property type="protein sequence ID" value="CEF57450.1"/>
    <property type="molecule type" value="Genomic_DNA"/>
</dbReference>
<evidence type="ECO:0000313" key="3">
    <source>
        <dbReference type="EMBL" id="NHO40549.1"/>
    </source>
</evidence>
<keyword evidence="5" id="KW-1185">Reference proteome</keyword>